<feature type="transmembrane region" description="Helical" evidence="2">
    <location>
        <begin position="34"/>
        <end position="52"/>
    </location>
</feature>
<gene>
    <name evidence="3" type="ORF">ACHHYP_04363</name>
</gene>
<sequence length="681" mass="75249">MPKSQAARQPGRKSHGPEFTVAYISKWVRITSNFFAGAMIVGTAIIIGFLLWKGMFQSQYVMSYPQSAPDSEWQDFHQACVLDERGWVSNTCDAAEVALTGAIPWASLGRQLAGSLLLATNHSTALVTSCLVGMDRSRVAVILLASNRTDGYASCHPKGGQPIMGMFVLETATTSEYPNGAYLLSSWSDYQHYPLSVMIQTDLTPVPIVPFTKSFVDTNGAVAAASNETVNYYTQVNSLNRRYLMWATSNVHIVAILDTTGWDGWSYGKFSNYAGTIGWVQKHSVDNHYELLYFQIAITFLSLAVLANDAYVTFQGASGLLKNKPVLTYDIFSGLERRKMLICALVATMCYSPLYADVLRYLYNMNGFGDTYWSLSLEMIAAMFAFSWIAFLSCWQHLPVPKFLRHRPLSYSGPIFVYMSLFIFLVIATARRRGRLEAAAFWTDAEALLTLNVNGTPVLAGSYTAEGTLPVVNKLMIDVVITNFGAWGIAILANKLMLGYVYLDTKWTEKNEFLKMLDTPVPQWVTCMDLDVKNAIIIGDKLYCKPSMLALLGFCTVLVKNKYSAGVVVVPSSARSILGSARKGDSSNTRKTDNSSARKGDSDDTRGSVRMETAKRGPPQPFLVISIYDLLPAIAKPTMSPWAYIPRVLGTIEHNTFVPAKSATRLEKNLTYGYSRGDCCG</sequence>
<keyword evidence="4" id="KW-1185">Reference proteome</keyword>
<dbReference type="EMBL" id="JNBR01000501">
    <property type="protein sequence ID" value="OQR91792.1"/>
    <property type="molecule type" value="Genomic_DNA"/>
</dbReference>
<evidence type="ECO:0000256" key="1">
    <source>
        <dbReference type="SAM" id="MobiDB-lite"/>
    </source>
</evidence>
<feature type="transmembrane region" description="Helical" evidence="2">
    <location>
        <begin position="292"/>
        <end position="314"/>
    </location>
</feature>
<feature type="transmembrane region" description="Helical" evidence="2">
    <location>
        <begin position="341"/>
        <end position="363"/>
    </location>
</feature>
<protein>
    <recommendedName>
        <fullName evidence="5">Transmembrane protein</fullName>
    </recommendedName>
</protein>
<feature type="transmembrane region" description="Helical" evidence="2">
    <location>
        <begin position="243"/>
        <end position="262"/>
    </location>
</feature>
<evidence type="ECO:0000313" key="3">
    <source>
        <dbReference type="EMBL" id="OQR91792.1"/>
    </source>
</evidence>
<reference evidence="3 4" key="1">
    <citation type="journal article" date="2014" name="Genome Biol. Evol.">
        <title>The secreted proteins of Achlya hypogyna and Thraustotheca clavata identify the ancestral oomycete secretome and reveal gene acquisitions by horizontal gene transfer.</title>
        <authorList>
            <person name="Misner I."/>
            <person name="Blouin N."/>
            <person name="Leonard G."/>
            <person name="Richards T.A."/>
            <person name="Lane C.E."/>
        </authorList>
    </citation>
    <scope>NUCLEOTIDE SEQUENCE [LARGE SCALE GENOMIC DNA]</scope>
    <source>
        <strain evidence="3 4">ATCC 48635</strain>
    </source>
</reference>
<feature type="transmembrane region" description="Helical" evidence="2">
    <location>
        <begin position="375"/>
        <end position="396"/>
    </location>
</feature>
<organism evidence="3 4">
    <name type="scientific">Achlya hypogyna</name>
    <name type="common">Oomycete</name>
    <name type="synonym">Protoachlya hypogyna</name>
    <dbReference type="NCBI Taxonomy" id="1202772"/>
    <lineage>
        <taxon>Eukaryota</taxon>
        <taxon>Sar</taxon>
        <taxon>Stramenopiles</taxon>
        <taxon>Oomycota</taxon>
        <taxon>Saprolegniomycetes</taxon>
        <taxon>Saprolegniales</taxon>
        <taxon>Achlyaceae</taxon>
        <taxon>Achlya</taxon>
    </lineage>
</organism>
<feature type="compositionally biased region" description="Basic and acidic residues" evidence="1">
    <location>
        <begin position="582"/>
        <end position="615"/>
    </location>
</feature>
<feature type="transmembrane region" description="Helical" evidence="2">
    <location>
        <begin position="408"/>
        <end position="428"/>
    </location>
</feature>
<evidence type="ECO:0008006" key="5">
    <source>
        <dbReference type="Google" id="ProtNLM"/>
    </source>
</evidence>
<dbReference type="AlphaFoldDB" id="A0A1V9Z1L6"/>
<evidence type="ECO:0000256" key="2">
    <source>
        <dbReference type="SAM" id="Phobius"/>
    </source>
</evidence>
<dbReference type="Proteomes" id="UP000243579">
    <property type="component" value="Unassembled WGS sequence"/>
</dbReference>
<accession>A0A1V9Z1L6</accession>
<keyword evidence="2" id="KW-1133">Transmembrane helix</keyword>
<dbReference type="OrthoDB" id="65618at2759"/>
<name>A0A1V9Z1L6_ACHHY</name>
<proteinExistence type="predicted"/>
<evidence type="ECO:0000313" key="4">
    <source>
        <dbReference type="Proteomes" id="UP000243579"/>
    </source>
</evidence>
<keyword evidence="2" id="KW-0812">Transmembrane</keyword>
<feature type="region of interest" description="Disordered" evidence="1">
    <location>
        <begin position="579"/>
        <end position="615"/>
    </location>
</feature>
<comment type="caution">
    <text evidence="3">The sequence shown here is derived from an EMBL/GenBank/DDBJ whole genome shotgun (WGS) entry which is preliminary data.</text>
</comment>
<keyword evidence="2" id="KW-0472">Membrane</keyword>